<sequence>MNEEVYKLALVKHYSQINPLCITLEMPFLAGQRRADAVVVEDQLVHGIEIKSDRDKLDNLLSQASDYLRVFDFVWLLVSKNHLKNARRSLPNSVGLLVLEEGALKIKRKAKQIKRLDKRAISLSLDRSTLSALLGEIEISHHRSNGFDLLAKRLSDKANISMLRIGFRSQILRKYEEGYITFMRETGQTIHYEDLLNLGPHRMIR</sequence>
<dbReference type="EMBL" id="FOYV01000001">
    <property type="protein sequence ID" value="SFR39388.1"/>
    <property type="molecule type" value="Genomic_DNA"/>
</dbReference>
<dbReference type="InterPro" id="IPR047729">
    <property type="entry name" value="Sce7726-like"/>
</dbReference>
<proteinExistence type="predicted"/>
<evidence type="ECO:0008006" key="3">
    <source>
        <dbReference type="Google" id="ProtNLM"/>
    </source>
</evidence>
<evidence type="ECO:0000313" key="1">
    <source>
        <dbReference type="EMBL" id="SFR39388.1"/>
    </source>
</evidence>
<dbReference type="AlphaFoldDB" id="A0A1I6GB37"/>
<organism evidence="1 2">
    <name type="scientific">Marinobacter gudaonensis</name>
    <dbReference type="NCBI Taxonomy" id="375760"/>
    <lineage>
        <taxon>Bacteria</taxon>
        <taxon>Pseudomonadati</taxon>
        <taxon>Pseudomonadota</taxon>
        <taxon>Gammaproteobacteria</taxon>
        <taxon>Pseudomonadales</taxon>
        <taxon>Marinobacteraceae</taxon>
        <taxon>Marinobacter</taxon>
    </lineage>
</organism>
<dbReference type="Proteomes" id="UP000199290">
    <property type="component" value="Unassembled WGS sequence"/>
</dbReference>
<accession>A0A1I6GB37</accession>
<evidence type="ECO:0000313" key="2">
    <source>
        <dbReference type="Proteomes" id="UP000199290"/>
    </source>
</evidence>
<dbReference type="NCBIfam" id="NF033832">
    <property type="entry name" value="sce7726_fam"/>
    <property type="match status" value="1"/>
</dbReference>
<protein>
    <recommendedName>
        <fullName evidence="3">Sce7726 family protein</fullName>
    </recommendedName>
</protein>
<name>A0A1I6GB37_9GAMM</name>
<dbReference type="RefSeq" id="WP_091985326.1">
    <property type="nucleotide sequence ID" value="NZ_FOYV01000001.1"/>
</dbReference>
<gene>
    <name evidence="1" type="ORF">SAMN04488073_0366</name>
</gene>
<reference evidence="2" key="1">
    <citation type="submission" date="2016-10" db="EMBL/GenBank/DDBJ databases">
        <authorList>
            <person name="Varghese N."/>
            <person name="Submissions S."/>
        </authorList>
    </citation>
    <scope>NUCLEOTIDE SEQUENCE [LARGE SCALE GENOMIC DNA]</scope>
    <source>
        <strain evidence="2">CGMCC 1.6294</strain>
    </source>
</reference>
<dbReference type="OrthoDB" id="5020258at2"/>
<keyword evidence="2" id="KW-1185">Reference proteome</keyword>